<dbReference type="InterPro" id="IPR000639">
    <property type="entry name" value="Epox_hydrolase-like"/>
</dbReference>
<accession>A0A9D2A904</accession>
<dbReference type="GO" id="GO:0016020">
    <property type="term" value="C:membrane"/>
    <property type="evidence" value="ECO:0007669"/>
    <property type="project" value="TreeGrafter"/>
</dbReference>
<protein>
    <submittedName>
        <fullName evidence="2">Alpha/beta hydrolase</fullName>
    </submittedName>
</protein>
<name>A0A9D2A904_9MICC</name>
<reference evidence="2" key="2">
    <citation type="submission" date="2021-04" db="EMBL/GenBank/DDBJ databases">
        <authorList>
            <person name="Gilroy R."/>
        </authorList>
    </citation>
    <scope>NUCLEOTIDE SEQUENCE</scope>
    <source>
        <strain evidence="2">ChiHejej3B27-3195</strain>
    </source>
</reference>
<organism evidence="2 3">
    <name type="scientific">Candidatus Nesterenkonia stercoripullorum</name>
    <dbReference type="NCBI Taxonomy" id="2838701"/>
    <lineage>
        <taxon>Bacteria</taxon>
        <taxon>Bacillati</taxon>
        <taxon>Actinomycetota</taxon>
        <taxon>Actinomycetes</taxon>
        <taxon>Micrococcales</taxon>
        <taxon>Micrococcaceae</taxon>
        <taxon>Nesterenkonia</taxon>
    </lineage>
</organism>
<dbReference type="Proteomes" id="UP000824151">
    <property type="component" value="Unassembled WGS sequence"/>
</dbReference>
<dbReference type="AlphaFoldDB" id="A0A9D2A904"/>
<evidence type="ECO:0000259" key="1">
    <source>
        <dbReference type="Pfam" id="PF12697"/>
    </source>
</evidence>
<feature type="domain" description="AB hydrolase-1" evidence="1">
    <location>
        <begin position="23"/>
        <end position="265"/>
    </location>
</feature>
<reference evidence="2" key="1">
    <citation type="journal article" date="2021" name="PeerJ">
        <title>Extensive microbial diversity within the chicken gut microbiome revealed by metagenomics and culture.</title>
        <authorList>
            <person name="Gilroy R."/>
            <person name="Ravi A."/>
            <person name="Getino M."/>
            <person name="Pursley I."/>
            <person name="Horton D.L."/>
            <person name="Alikhan N.F."/>
            <person name="Baker D."/>
            <person name="Gharbi K."/>
            <person name="Hall N."/>
            <person name="Watson M."/>
            <person name="Adriaenssens E.M."/>
            <person name="Foster-Nyarko E."/>
            <person name="Jarju S."/>
            <person name="Secka A."/>
            <person name="Antonio M."/>
            <person name="Oren A."/>
            <person name="Chaudhuri R.R."/>
            <person name="La Ragione R."/>
            <person name="Hildebrand F."/>
            <person name="Pallen M.J."/>
        </authorList>
    </citation>
    <scope>NUCLEOTIDE SEQUENCE</scope>
    <source>
        <strain evidence="2">ChiHejej3B27-3195</strain>
    </source>
</reference>
<dbReference type="Gene3D" id="3.40.50.1820">
    <property type="entry name" value="alpha/beta hydrolase"/>
    <property type="match status" value="1"/>
</dbReference>
<dbReference type="Pfam" id="PF12697">
    <property type="entry name" value="Abhydrolase_6"/>
    <property type="match status" value="1"/>
</dbReference>
<comment type="caution">
    <text evidence="2">The sequence shown here is derived from an EMBL/GenBank/DDBJ whole genome shotgun (WGS) entry which is preliminary data.</text>
</comment>
<proteinExistence type="predicted"/>
<dbReference type="InterPro" id="IPR029058">
    <property type="entry name" value="AB_hydrolase_fold"/>
</dbReference>
<dbReference type="PANTHER" id="PTHR43798">
    <property type="entry name" value="MONOACYLGLYCEROL LIPASE"/>
    <property type="match status" value="1"/>
</dbReference>
<dbReference type="InterPro" id="IPR050266">
    <property type="entry name" value="AB_hydrolase_sf"/>
</dbReference>
<dbReference type="GO" id="GO:0016787">
    <property type="term" value="F:hydrolase activity"/>
    <property type="evidence" value="ECO:0007669"/>
    <property type="project" value="UniProtKB-KW"/>
</dbReference>
<dbReference type="InterPro" id="IPR000073">
    <property type="entry name" value="AB_hydrolase_1"/>
</dbReference>
<dbReference type="PRINTS" id="PR00412">
    <property type="entry name" value="EPOXHYDRLASE"/>
</dbReference>
<sequence length="284" mass="30223">MTERLPLGESSIAYDVMGEGPLIVLAHGMGDSRHSYRFVAPQLAEAGYRVATMDIRGCGDSTAAWDSYSRTAIAGDIVALVRHLGGPAVVVGHSISGGAATIAAADAPDVVVGVAELGSFTRKQTPDLAGLFRNRRYRTAMLHLAKVMMLGSLKSWVAYLDLAIPAPPSDWDRERSRIRSVVSRPERRAALQAMARTAPADAGARLKDVQCPVLIVQGSADPDWADPVREGHGIISELPEGIGELAVIPDAGHYVHVEAPEQLLDILAPFLQETLPRTGPAARA</sequence>
<gene>
    <name evidence="2" type="ORF">H9871_09680</name>
</gene>
<dbReference type="EMBL" id="DXGD01000355">
    <property type="protein sequence ID" value="HIX00402.1"/>
    <property type="molecule type" value="Genomic_DNA"/>
</dbReference>
<evidence type="ECO:0000313" key="3">
    <source>
        <dbReference type="Proteomes" id="UP000824151"/>
    </source>
</evidence>
<keyword evidence="2" id="KW-0378">Hydrolase</keyword>
<dbReference type="PANTHER" id="PTHR43798:SF33">
    <property type="entry name" value="HYDROLASE, PUTATIVE (AFU_ORTHOLOGUE AFUA_2G14860)-RELATED"/>
    <property type="match status" value="1"/>
</dbReference>
<evidence type="ECO:0000313" key="2">
    <source>
        <dbReference type="EMBL" id="HIX00402.1"/>
    </source>
</evidence>
<dbReference type="SUPFAM" id="SSF53474">
    <property type="entry name" value="alpha/beta-Hydrolases"/>
    <property type="match status" value="1"/>
</dbReference>